<protein>
    <submittedName>
        <fullName evidence="2">Uncharacterized protein</fullName>
    </submittedName>
</protein>
<feature type="region of interest" description="Disordered" evidence="1">
    <location>
        <begin position="1"/>
        <end position="33"/>
    </location>
</feature>
<sequence>NADDPIASALGMKQMQLEEIVSEDEPQATPEKR</sequence>
<name>X1USE0_9ZZZZ</name>
<reference evidence="2" key="1">
    <citation type="journal article" date="2014" name="Front. Microbiol.">
        <title>High frequency of phylogenetically diverse reductive dehalogenase-homologous genes in deep subseafloor sedimentary metagenomes.</title>
        <authorList>
            <person name="Kawai M."/>
            <person name="Futagami T."/>
            <person name="Toyoda A."/>
            <person name="Takaki Y."/>
            <person name="Nishi S."/>
            <person name="Hori S."/>
            <person name="Arai W."/>
            <person name="Tsubouchi T."/>
            <person name="Morono Y."/>
            <person name="Uchiyama I."/>
            <person name="Ito T."/>
            <person name="Fujiyama A."/>
            <person name="Inagaki F."/>
            <person name="Takami H."/>
        </authorList>
    </citation>
    <scope>NUCLEOTIDE SEQUENCE</scope>
    <source>
        <strain evidence="2">Expedition CK06-06</strain>
    </source>
</reference>
<dbReference type="EMBL" id="BARW01015480">
    <property type="protein sequence ID" value="GAI95264.1"/>
    <property type="molecule type" value="Genomic_DNA"/>
</dbReference>
<evidence type="ECO:0000256" key="1">
    <source>
        <dbReference type="SAM" id="MobiDB-lite"/>
    </source>
</evidence>
<evidence type="ECO:0000313" key="2">
    <source>
        <dbReference type="EMBL" id="GAI95264.1"/>
    </source>
</evidence>
<dbReference type="AlphaFoldDB" id="X1USE0"/>
<gene>
    <name evidence="2" type="ORF">S12H4_27159</name>
</gene>
<comment type="caution">
    <text evidence="2">The sequence shown here is derived from an EMBL/GenBank/DDBJ whole genome shotgun (WGS) entry which is preliminary data.</text>
</comment>
<feature type="non-terminal residue" evidence="2">
    <location>
        <position position="1"/>
    </location>
</feature>
<proteinExistence type="predicted"/>
<organism evidence="2">
    <name type="scientific">marine sediment metagenome</name>
    <dbReference type="NCBI Taxonomy" id="412755"/>
    <lineage>
        <taxon>unclassified sequences</taxon>
        <taxon>metagenomes</taxon>
        <taxon>ecological metagenomes</taxon>
    </lineage>
</organism>
<accession>X1USE0</accession>